<sequence>MSDRLKQVEEDRKALLEEHSHKDGEGKAIVKDGQYDVKDMVAFSNDVKELNKEKLVIEGGDNREMIRTIKVVLEKLEDEEYEGQDSEIYDYLCDQFKVDEEGEDQ</sequence>
<evidence type="ECO:0000313" key="1">
    <source>
        <dbReference type="EMBL" id="RST60390.1"/>
    </source>
</evidence>
<comment type="caution">
    <text evidence="1">The sequence shown here is derived from an EMBL/GenBank/DDBJ whole genome shotgun (WGS) entry which is preliminary data.</text>
</comment>
<gene>
    <name evidence="1" type="ORF">D5F11_007215</name>
</gene>
<dbReference type="AlphaFoldDB" id="A0A429XAF7"/>
<reference evidence="1 2" key="1">
    <citation type="submission" date="2018-12" db="EMBL/GenBank/DDBJ databases">
        <authorList>
            <person name="Sun L."/>
            <person name="Chen Z."/>
        </authorList>
    </citation>
    <scope>NUCLEOTIDE SEQUENCE [LARGE SCALE GENOMIC DNA]</scope>
    <source>
        <strain evidence="1 2">LMG 29736</strain>
    </source>
</reference>
<name>A0A429XAF7_SIMTE</name>
<organism evidence="1 2">
    <name type="scientific">Siminovitchia terrae</name>
    <name type="common">Bacillus terrae</name>
    <dbReference type="NCBI Taxonomy" id="1914933"/>
    <lineage>
        <taxon>Bacteria</taxon>
        <taxon>Bacillati</taxon>
        <taxon>Bacillota</taxon>
        <taxon>Bacilli</taxon>
        <taxon>Bacillales</taxon>
        <taxon>Bacillaceae</taxon>
        <taxon>Siminovitchia</taxon>
    </lineage>
</organism>
<dbReference type="EMBL" id="QYTW02000005">
    <property type="protein sequence ID" value="RST60390.1"/>
    <property type="molecule type" value="Genomic_DNA"/>
</dbReference>
<dbReference type="Proteomes" id="UP000287296">
    <property type="component" value="Unassembled WGS sequence"/>
</dbReference>
<proteinExistence type="predicted"/>
<evidence type="ECO:0000313" key="2">
    <source>
        <dbReference type="Proteomes" id="UP000287296"/>
    </source>
</evidence>
<protein>
    <submittedName>
        <fullName evidence="1">Uncharacterized protein</fullName>
    </submittedName>
</protein>
<dbReference type="OrthoDB" id="2194466at2"/>
<accession>A0A429XAF7</accession>